<reference evidence="1" key="1">
    <citation type="submission" date="2025-08" db="UniProtKB">
        <authorList>
            <consortium name="Ensembl"/>
        </authorList>
    </citation>
    <scope>IDENTIFICATION</scope>
</reference>
<accession>A0A8C2VIZ9</accession>
<dbReference type="GeneTree" id="ENSGT00950000183224"/>
<proteinExistence type="predicted"/>
<protein>
    <submittedName>
        <fullName evidence="1">Chromosome 3 open reading frame 85</fullName>
    </submittedName>
</protein>
<sequence>MWQLLVSSRIMGYKALQIVLYSTLLIEALGAPFFWEDPANQFLRLKRHVYLRDYWDPDHSSTGWGATLADQVRETWVSLKRTAQDYLDRNTFSFDTSAAQ</sequence>
<keyword evidence="2" id="KW-1185">Reference proteome</keyword>
<reference evidence="1" key="2">
    <citation type="submission" date="2025-09" db="UniProtKB">
        <authorList>
            <consortium name="Ensembl"/>
        </authorList>
    </citation>
    <scope>IDENTIFICATION</scope>
</reference>
<evidence type="ECO:0000313" key="2">
    <source>
        <dbReference type="Proteomes" id="UP000694398"/>
    </source>
</evidence>
<dbReference type="AlphaFoldDB" id="A0A8C2VIZ9"/>
<dbReference type="OMA" id="GYTIQEQ"/>
<name>A0A8C2VIZ9_CHILA</name>
<gene>
    <name evidence="1" type="primary">C3orf85</name>
</gene>
<evidence type="ECO:0000313" key="1">
    <source>
        <dbReference type="Ensembl" id="ENSCLAP00000016418.1"/>
    </source>
</evidence>
<organism evidence="1 2">
    <name type="scientific">Chinchilla lanigera</name>
    <name type="common">Long-tailed chinchilla</name>
    <name type="synonym">Chinchilla villidera</name>
    <dbReference type="NCBI Taxonomy" id="34839"/>
    <lineage>
        <taxon>Eukaryota</taxon>
        <taxon>Metazoa</taxon>
        <taxon>Chordata</taxon>
        <taxon>Craniata</taxon>
        <taxon>Vertebrata</taxon>
        <taxon>Euteleostomi</taxon>
        <taxon>Mammalia</taxon>
        <taxon>Eutheria</taxon>
        <taxon>Euarchontoglires</taxon>
        <taxon>Glires</taxon>
        <taxon>Rodentia</taxon>
        <taxon>Hystricomorpha</taxon>
        <taxon>Chinchillidae</taxon>
        <taxon>Chinchilla</taxon>
    </lineage>
</organism>
<dbReference type="Proteomes" id="UP000694398">
    <property type="component" value="Unassembled WGS sequence"/>
</dbReference>
<dbReference type="Ensembl" id="ENSCLAT00000016582.1">
    <property type="protein sequence ID" value="ENSCLAP00000016418.1"/>
    <property type="gene ID" value="ENSCLAG00000011289.1"/>
</dbReference>